<organism evidence="1 2">
    <name type="scientific">Paenibacillus alvei</name>
    <name type="common">Bacillus alvei</name>
    <dbReference type="NCBI Taxonomy" id="44250"/>
    <lineage>
        <taxon>Bacteria</taxon>
        <taxon>Bacillati</taxon>
        <taxon>Bacillota</taxon>
        <taxon>Bacilli</taxon>
        <taxon>Bacillales</taxon>
        <taxon>Paenibacillaceae</taxon>
        <taxon>Paenibacillus</taxon>
    </lineage>
</organism>
<comment type="caution">
    <text evidence="1">The sequence shown here is derived from an EMBL/GenBank/DDBJ whole genome shotgun (WGS) entry which is preliminary data.</text>
</comment>
<dbReference type="Proteomes" id="UP001527181">
    <property type="component" value="Unassembled WGS sequence"/>
</dbReference>
<dbReference type="EMBL" id="JAMDNP010000050">
    <property type="protein sequence ID" value="MCY9763182.1"/>
    <property type="molecule type" value="Genomic_DNA"/>
</dbReference>
<gene>
    <name evidence="1" type="ORF">M5X12_21860</name>
</gene>
<protein>
    <submittedName>
        <fullName evidence="1">Uncharacterized protein</fullName>
    </submittedName>
</protein>
<accession>A0ABT4H3C5</accession>
<sequence length="55" mass="6359">MAKFQMHYISLGSYNVLFAVEANTNEEANEKAIVEMKKDGIYREGSTELYQINRI</sequence>
<evidence type="ECO:0000313" key="2">
    <source>
        <dbReference type="Proteomes" id="UP001527181"/>
    </source>
</evidence>
<dbReference type="RefSeq" id="WP_268600205.1">
    <property type="nucleotide sequence ID" value="NZ_JAMDNP010000050.1"/>
</dbReference>
<keyword evidence="2" id="KW-1185">Reference proteome</keyword>
<evidence type="ECO:0000313" key="1">
    <source>
        <dbReference type="EMBL" id="MCY9763182.1"/>
    </source>
</evidence>
<reference evidence="1 2" key="1">
    <citation type="submission" date="2022-05" db="EMBL/GenBank/DDBJ databases">
        <title>Genome Sequencing of Bee-Associated Microbes.</title>
        <authorList>
            <person name="Dunlap C."/>
        </authorList>
    </citation>
    <scope>NUCLEOTIDE SEQUENCE [LARGE SCALE GENOMIC DNA]</scope>
    <source>
        <strain evidence="1 2">NRRL B-04010</strain>
    </source>
</reference>
<proteinExistence type="predicted"/>
<name>A0ABT4H3C5_PAEAL</name>